<dbReference type="Gene3D" id="1.20.5.1930">
    <property type="match status" value="1"/>
</dbReference>
<dbReference type="Gene3D" id="3.30.565.10">
    <property type="entry name" value="Histidine kinase-like ATPase, C-terminal domain"/>
    <property type="match status" value="1"/>
</dbReference>
<dbReference type="CDD" id="cd16917">
    <property type="entry name" value="HATPase_UhpB-NarQ-NarX-like"/>
    <property type="match status" value="1"/>
</dbReference>
<keyword evidence="4" id="KW-1133">Transmembrane helix</keyword>
<gene>
    <name evidence="6" type="ORF">SM757_31765</name>
</gene>
<keyword evidence="1" id="KW-0808">Transferase</keyword>
<sequence length="505" mass="53586">MQALYAHPEALPPGEIPDLKSAAAPLPMDLPRLVMRRALAVALGALLLSLVLGLLRAREDTRREMEGSLSLVQVAATLAGIAAQDDATALAALRALPGLRHVRLVVQDAAGRPLPGLDGLESPSAGWLEGIAGLLGLEAAEATVSWRVPRPGGSHWTVRLSAWPDSELREALGTLGGSFALLSLCCALMLVVMRWNVRRAFGPLQSLLAAIAGVQRQDVAGVRALSPMPIRELEAISRALKQLVAAQEQSEGARRVLALRVLSLREDERQRLARDLHDEFGQRLTALRVDASWLTRRLSELPALQSVAAGMGEQVARVQDDVRKLLARLRPQAVAAAGLDGEADAPPTLGRLRQLLQELLDGWCASPAGESRRYELALDGAVDELPLPPDLVMGLYRISQEALTNVARHAGATRVQLALCVTGGAGMGEPLRVDWSVEDDGRGLDDLQAALQRGSGLAGIKERVWALGGELEAGAAAQGEAAGTGPGLRLQARFAIENVAAEVQP</sequence>
<name>A0ABU5IQK3_9BURK</name>
<organism evidence="6 7">
    <name type="scientific">Azohydromonas lata</name>
    <dbReference type="NCBI Taxonomy" id="45677"/>
    <lineage>
        <taxon>Bacteria</taxon>
        <taxon>Pseudomonadati</taxon>
        <taxon>Pseudomonadota</taxon>
        <taxon>Betaproteobacteria</taxon>
        <taxon>Burkholderiales</taxon>
        <taxon>Sphaerotilaceae</taxon>
        <taxon>Azohydromonas</taxon>
    </lineage>
</organism>
<protein>
    <submittedName>
        <fullName evidence="6">Histidine kinase</fullName>
    </submittedName>
</protein>
<feature type="transmembrane region" description="Helical" evidence="4">
    <location>
        <begin position="34"/>
        <end position="55"/>
    </location>
</feature>
<keyword evidence="4" id="KW-0812">Transmembrane</keyword>
<keyword evidence="7" id="KW-1185">Reference proteome</keyword>
<keyword evidence="4" id="KW-0472">Membrane</keyword>
<dbReference type="PANTHER" id="PTHR24421:SF58">
    <property type="entry name" value="SIGNAL TRANSDUCTION HISTIDINE-PROTEIN KINASE_PHOSPHATASE UHPB"/>
    <property type="match status" value="1"/>
</dbReference>
<dbReference type="GO" id="GO:0016301">
    <property type="term" value="F:kinase activity"/>
    <property type="evidence" value="ECO:0007669"/>
    <property type="project" value="UniProtKB-KW"/>
</dbReference>
<dbReference type="SUPFAM" id="SSF55874">
    <property type="entry name" value="ATPase domain of HSP90 chaperone/DNA topoisomerase II/histidine kinase"/>
    <property type="match status" value="1"/>
</dbReference>
<dbReference type="EMBL" id="JAXOJX010000099">
    <property type="protein sequence ID" value="MDZ5461160.1"/>
    <property type="molecule type" value="Genomic_DNA"/>
</dbReference>
<proteinExistence type="predicted"/>
<dbReference type="Proteomes" id="UP001293718">
    <property type="component" value="Unassembled WGS sequence"/>
</dbReference>
<dbReference type="Pfam" id="PF07730">
    <property type="entry name" value="HisKA_3"/>
    <property type="match status" value="1"/>
</dbReference>
<dbReference type="PANTHER" id="PTHR24421">
    <property type="entry name" value="NITRATE/NITRITE SENSOR PROTEIN NARX-RELATED"/>
    <property type="match status" value="1"/>
</dbReference>
<evidence type="ECO:0000256" key="1">
    <source>
        <dbReference type="ARBA" id="ARBA00022679"/>
    </source>
</evidence>
<evidence type="ECO:0000256" key="3">
    <source>
        <dbReference type="ARBA" id="ARBA00023012"/>
    </source>
</evidence>
<evidence type="ECO:0000259" key="5">
    <source>
        <dbReference type="Pfam" id="PF07730"/>
    </source>
</evidence>
<dbReference type="RefSeq" id="WP_322468408.1">
    <property type="nucleotide sequence ID" value="NZ_JAXOJX010000099.1"/>
</dbReference>
<evidence type="ECO:0000256" key="2">
    <source>
        <dbReference type="ARBA" id="ARBA00022777"/>
    </source>
</evidence>
<accession>A0ABU5IQK3</accession>
<feature type="transmembrane region" description="Helical" evidence="4">
    <location>
        <begin position="171"/>
        <end position="195"/>
    </location>
</feature>
<evidence type="ECO:0000256" key="4">
    <source>
        <dbReference type="SAM" id="Phobius"/>
    </source>
</evidence>
<dbReference type="InterPro" id="IPR036890">
    <property type="entry name" value="HATPase_C_sf"/>
</dbReference>
<evidence type="ECO:0000313" key="7">
    <source>
        <dbReference type="Proteomes" id="UP001293718"/>
    </source>
</evidence>
<keyword evidence="2 6" id="KW-0418">Kinase</keyword>
<comment type="caution">
    <text evidence="6">The sequence shown here is derived from an EMBL/GenBank/DDBJ whole genome shotgun (WGS) entry which is preliminary data.</text>
</comment>
<evidence type="ECO:0000313" key="6">
    <source>
        <dbReference type="EMBL" id="MDZ5461160.1"/>
    </source>
</evidence>
<dbReference type="InterPro" id="IPR050482">
    <property type="entry name" value="Sensor_HK_TwoCompSys"/>
</dbReference>
<dbReference type="InterPro" id="IPR011712">
    <property type="entry name" value="Sig_transdc_His_kin_sub3_dim/P"/>
</dbReference>
<reference evidence="6 7" key="1">
    <citation type="submission" date="2023-11" db="EMBL/GenBank/DDBJ databases">
        <title>Draft genome of Azohydromonas lata strain H1 (DSM1123), a polyhydroxyalkanoate producer.</title>
        <authorList>
            <person name="Traversa D."/>
            <person name="D'Addabbo P."/>
            <person name="Pazzani C."/>
            <person name="Manzari C."/>
            <person name="Chiara M."/>
            <person name="Scrascia M."/>
        </authorList>
    </citation>
    <scope>NUCLEOTIDE SEQUENCE [LARGE SCALE GENOMIC DNA]</scope>
    <source>
        <strain evidence="6 7">H1</strain>
    </source>
</reference>
<keyword evidence="3" id="KW-0902">Two-component regulatory system</keyword>
<feature type="domain" description="Signal transduction histidine kinase subgroup 3 dimerisation and phosphoacceptor" evidence="5">
    <location>
        <begin position="268"/>
        <end position="332"/>
    </location>
</feature>